<accession>A0A9Q0XWZ6</accession>
<dbReference type="Proteomes" id="UP001142489">
    <property type="component" value="Unassembled WGS sequence"/>
</dbReference>
<keyword evidence="2" id="KW-1185">Reference proteome</keyword>
<evidence type="ECO:0000313" key="2">
    <source>
        <dbReference type="Proteomes" id="UP001142489"/>
    </source>
</evidence>
<dbReference type="EMBL" id="JAPFRF010000006">
    <property type="protein sequence ID" value="KAJ7329131.1"/>
    <property type="molecule type" value="Genomic_DNA"/>
</dbReference>
<dbReference type="AlphaFoldDB" id="A0A9Q0XWZ6"/>
<gene>
    <name evidence="1" type="ORF">JRQ81_015305</name>
</gene>
<organism evidence="1 2">
    <name type="scientific">Phrynocephalus forsythii</name>
    <dbReference type="NCBI Taxonomy" id="171643"/>
    <lineage>
        <taxon>Eukaryota</taxon>
        <taxon>Metazoa</taxon>
        <taxon>Chordata</taxon>
        <taxon>Craniata</taxon>
        <taxon>Vertebrata</taxon>
        <taxon>Euteleostomi</taxon>
        <taxon>Lepidosauria</taxon>
        <taxon>Squamata</taxon>
        <taxon>Bifurcata</taxon>
        <taxon>Unidentata</taxon>
        <taxon>Episquamata</taxon>
        <taxon>Toxicofera</taxon>
        <taxon>Iguania</taxon>
        <taxon>Acrodonta</taxon>
        <taxon>Agamidae</taxon>
        <taxon>Agaminae</taxon>
        <taxon>Phrynocephalus</taxon>
    </lineage>
</organism>
<protein>
    <submittedName>
        <fullName evidence="1">Uncharacterized protein</fullName>
    </submittedName>
</protein>
<name>A0A9Q0XWZ6_9SAUR</name>
<evidence type="ECO:0000313" key="1">
    <source>
        <dbReference type="EMBL" id="KAJ7329131.1"/>
    </source>
</evidence>
<sequence>MLFLRALLGKKLHFRSASPSGEWDREIESFLSNSFCFFLRLALHLVTYLECIWLRTMMFQTLEKSLKNSRKMWKLERSPQMTNDIGIACSVIGVDDAALLLGHRCQPVTYVLWIPSKSKPGKL</sequence>
<proteinExistence type="predicted"/>
<comment type="caution">
    <text evidence="1">The sequence shown here is derived from an EMBL/GenBank/DDBJ whole genome shotgun (WGS) entry which is preliminary data.</text>
</comment>
<reference evidence="1" key="1">
    <citation type="journal article" date="2023" name="DNA Res.">
        <title>Chromosome-level genome assembly of Phrynocephalus forsythii using third-generation DNA sequencing and Hi-C analysis.</title>
        <authorList>
            <person name="Qi Y."/>
            <person name="Zhao W."/>
            <person name="Zhao Y."/>
            <person name="Niu C."/>
            <person name="Cao S."/>
            <person name="Zhang Y."/>
        </authorList>
    </citation>
    <scope>NUCLEOTIDE SEQUENCE</scope>
    <source>
        <tissue evidence="1">Muscle</tissue>
    </source>
</reference>